<dbReference type="EMBL" id="RKIO01000002">
    <property type="protein sequence ID" value="RSC14594.1"/>
    <property type="molecule type" value="Genomic_DNA"/>
</dbReference>
<evidence type="ECO:0000313" key="1">
    <source>
        <dbReference type="EMBL" id="RSC14594.1"/>
    </source>
</evidence>
<name>A0A3R9D1K0_9BURK</name>
<gene>
    <name evidence="1" type="ORF">EGT41_15425</name>
</gene>
<comment type="caution">
    <text evidence="1">The sequence shown here is derived from an EMBL/GenBank/DDBJ whole genome shotgun (WGS) entry which is preliminary data.</text>
</comment>
<evidence type="ECO:0000313" key="2">
    <source>
        <dbReference type="Proteomes" id="UP000272140"/>
    </source>
</evidence>
<reference evidence="2" key="1">
    <citation type="submission" date="2018-11" db="EMBL/GenBank/DDBJ databases">
        <title>FDA dAtabase for Regulatory Grade micrObial Sequences (FDA-ARGOS): Supporting development and validation of Infectious Disease Dx tests.</title>
        <authorList>
            <person name="Goldberg B."/>
            <person name="Campos J."/>
            <person name="Tallon L."/>
            <person name="Sadzewicz L."/>
            <person name="Zhao X."/>
            <person name="Vavikolanu K."/>
            <person name="Mehta A."/>
            <person name="Aluvathingal J."/>
            <person name="Nadendla S."/>
            <person name="Geyer C."/>
            <person name="Nandy P."/>
            <person name="Yan Y."/>
            <person name="Sichtig H."/>
        </authorList>
    </citation>
    <scope>NUCLEOTIDE SEQUENCE [LARGE SCALE GENOMIC DNA]</scope>
    <source>
        <strain evidence="2">FDAARGOS_544</strain>
    </source>
</reference>
<protein>
    <submittedName>
        <fullName evidence="1">Uncharacterized protein</fullName>
    </submittedName>
</protein>
<proteinExistence type="predicted"/>
<dbReference type="Proteomes" id="UP000272140">
    <property type="component" value="Unassembled WGS sequence"/>
</dbReference>
<organism evidence="1 2">
    <name type="scientific">Burkholderia cenocepacia</name>
    <dbReference type="NCBI Taxonomy" id="95486"/>
    <lineage>
        <taxon>Bacteria</taxon>
        <taxon>Pseudomonadati</taxon>
        <taxon>Pseudomonadota</taxon>
        <taxon>Betaproteobacteria</taxon>
        <taxon>Burkholderiales</taxon>
        <taxon>Burkholderiaceae</taxon>
        <taxon>Burkholderia</taxon>
        <taxon>Burkholderia cepacia complex</taxon>
    </lineage>
</organism>
<dbReference type="AlphaFoldDB" id="A0A3R9D1K0"/>
<accession>A0A3R9D1K0</accession>
<sequence>MVELTLFLLFRFVYIREQCRIQDRFILFQITLSKVPIQCVTILHNKVIHQRPLSYCERIR</sequence>